<sequence length="135" mass="15019">MTEISIDPDYVKSLAVKVRAIMVEEANEMPDVGSNPTDDETPPNEFQDDEGDLRREEIVEEIQGLNEQEQAELVALLWLGRGDGEPAEWSDLVDQAKDRQEIPTADYLLDHPHVADHWLEALSQLGLGGLVDGVD</sequence>
<dbReference type="Proteomes" id="UP001597102">
    <property type="component" value="Unassembled WGS sequence"/>
</dbReference>
<accession>A0ABW3JAD4</accession>
<dbReference type="Pfam" id="PF12616">
    <property type="entry name" value="DUF3775"/>
    <property type="match status" value="1"/>
</dbReference>
<feature type="region of interest" description="Disordered" evidence="1">
    <location>
        <begin position="26"/>
        <end position="51"/>
    </location>
</feature>
<organism evidence="2 3">
    <name type="scientific">Methyloligella solikamskensis</name>
    <dbReference type="NCBI Taxonomy" id="1177756"/>
    <lineage>
        <taxon>Bacteria</taxon>
        <taxon>Pseudomonadati</taxon>
        <taxon>Pseudomonadota</taxon>
        <taxon>Alphaproteobacteria</taxon>
        <taxon>Hyphomicrobiales</taxon>
        <taxon>Hyphomicrobiaceae</taxon>
        <taxon>Methyloligella</taxon>
    </lineage>
</organism>
<comment type="caution">
    <text evidence="2">The sequence shown here is derived from an EMBL/GenBank/DDBJ whole genome shotgun (WGS) entry which is preliminary data.</text>
</comment>
<name>A0ABW3JAD4_9HYPH</name>
<gene>
    <name evidence="2" type="ORF">ACFQ2F_06365</name>
</gene>
<protein>
    <submittedName>
        <fullName evidence="2">DUF3775 domain-containing protein</fullName>
    </submittedName>
</protein>
<dbReference type="EMBL" id="JBHTJO010000001">
    <property type="protein sequence ID" value="MFD0986718.1"/>
    <property type="molecule type" value="Genomic_DNA"/>
</dbReference>
<evidence type="ECO:0000256" key="1">
    <source>
        <dbReference type="SAM" id="MobiDB-lite"/>
    </source>
</evidence>
<evidence type="ECO:0000313" key="2">
    <source>
        <dbReference type="EMBL" id="MFD0986718.1"/>
    </source>
</evidence>
<dbReference type="InterPro" id="IPR022254">
    <property type="entry name" value="DUF3775"/>
</dbReference>
<feature type="compositionally biased region" description="Acidic residues" evidence="1">
    <location>
        <begin position="37"/>
        <end position="51"/>
    </location>
</feature>
<keyword evidence="3" id="KW-1185">Reference proteome</keyword>
<evidence type="ECO:0000313" key="3">
    <source>
        <dbReference type="Proteomes" id="UP001597102"/>
    </source>
</evidence>
<proteinExistence type="predicted"/>
<dbReference type="RefSeq" id="WP_379087362.1">
    <property type="nucleotide sequence ID" value="NZ_JBHTJO010000001.1"/>
</dbReference>
<reference evidence="3" key="1">
    <citation type="journal article" date="2019" name="Int. J. Syst. Evol. Microbiol.">
        <title>The Global Catalogue of Microorganisms (GCM) 10K type strain sequencing project: providing services to taxonomists for standard genome sequencing and annotation.</title>
        <authorList>
            <consortium name="The Broad Institute Genomics Platform"/>
            <consortium name="The Broad Institute Genome Sequencing Center for Infectious Disease"/>
            <person name="Wu L."/>
            <person name="Ma J."/>
        </authorList>
    </citation>
    <scope>NUCLEOTIDE SEQUENCE [LARGE SCALE GENOMIC DNA]</scope>
    <source>
        <strain evidence="3">CCUG 61697</strain>
    </source>
</reference>